<dbReference type="HAMAP" id="MF_00145">
    <property type="entry name" value="Phosphoglyc_kinase"/>
    <property type="match status" value="1"/>
</dbReference>
<dbReference type="PIRSF" id="PIRSF000724">
    <property type="entry name" value="Pgk"/>
    <property type="match status" value="1"/>
</dbReference>
<evidence type="ECO:0000256" key="1">
    <source>
        <dbReference type="ARBA" id="ARBA00000642"/>
    </source>
</evidence>
<comment type="pathway">
    <text evidence="2 10">Carbohydrate degradation; glycolysis; pyruvate from D-glyceraldehyde 3-phosphate: step 2/5.</text>
</comment>
<dbReference type="RefSeq" id="WP_367639903.1">
    <property type="nucleotide sequence ID" value="NZ_JBFNQN010000013.1"/>
</dbReference>
<feature type="binding site" evidence="10">
    <location>
        <position position="163"/>
    </location>
    <ligand>
        <name>substrate</name>
    </ligand>
</feature>
<evidence type="ECO:0000256" key="5">
    <source>
        <dbReference type="ARBA" id="ARBA00022679"/>
    </source>
</evidence>
<accession>A0ABV3PB90</accession>
<dbReference type="InterPro" id="IPR015824">
    <property type="entry name" value="Phosphoglycerate_kinase_N"/>
</dbReference>
<proteinExistence type="inferred from homology"/>
<evidence type="ECO:0000256" key="7">
    <source>
        <dbReference type="ARBA" id="ARBA00022777"/>
    </source>
</evidence>
<evidence type="ECO:0000256" key="6">
    <source>
        <dbReference type="ARBA" id="ARBA00022741"/>
    </source>
</evidence>
<evidence type="ECO:0000256" key="10">
    <source>
        <dbReference type="HAMAP-Rule" id="MF_00145"/>
    </source>
</evidence>
<dbReference type="Pfam" id="PF00162">
    <property type="entry name" value="PGK"/>
    <property type="match status" value="1"/>
</dbReference>
<keyword evidence="5 10" id="KW-0808">Transferase</keyword>
<feature type="binding site" evidence="10">
    <location>
        <position position="339"/>
    </location>
    <ligand>
        <name>ATP</name>
        <dbReference type="ChEBI" id="CHEBI:30616"/>
    </ligand>
</feature>
<comment type="similarity">
    <text evidence="10 11">Belongs to the phosphoglycerate kinase family.</text>
</comment>
<keyword evidence="7 10" id="KW-0418">Kinase</keyword>
<protein>
    <recommendedName>
        <fullName evidence="4 10">Phosphoglycerate kinase</fullName>
        <ecNumber evidence="3 10">2.7.2.3</ecNumber>
    </recommendedName>
</protein>
<dbReference type="InterPro" id="IPR015911">
    <property type="entry name" value="Phosphoglycerate_kinase_CS"/>
</dbReference>
<sequence length="412" mass="42575">MKTIDDLEAQLGGLAGKRVLVRSDLNVPLDHSGEQPVITDDGRIRASVPTLRRLLDAGARVVVTAHLGRPKGAPEARYSLAPVHARLAELLDGVDVAFCPVTVGAEATAAVADLGDGQVLLLENIRFNAGETSKDEGERGAFADELAALADAYVSDGFGAVHRKHASVYDVARRLPHAAGGLVATEVEVLRRLTTHPERPYAVVLGGSKVSDKLGVIDNLLGSLLTSGDRLLVGGGMVFTFLAATGREVGKSLLEADQLDRVRGYVQSAQDKGVELVLPTDVVAATAFAADADPQVVSADAIPADRLGLDIGPDSAATFAAALADARTVFWNGPMGVFEMEPYAGGTRAVAQALVDAKVASGAFSVVGGGDSAAAVRTLGFADEQFGHISTGGGASLEYLEGKQLPGLDVLD</sequence>
<feature type="binding site" evidence="10">
    <location>
        <position position="308"/>
    </location>
    <ligand>
        <name>ATP</name>
        <dbReference type="ChEBI" id="CHEBI:30616"/>
    </ligand>
</feature>
<feature type="binding site" evidence="10">
    <location>
        <position position="126"/>
    </location>
    <ligand>
        <name>substrate</name>
    </ligand>
</feature>
<dbReference type="PRINTS" id="PR00477">
    <property type="entry name" value="PHGLYCKINASE"/>
</dbReference>
<gene>
    <name evidence="10" type="primary">pgk</name>
    <name evidence="12" type="ORF">AB1207_18635</name>
</gene>
<keyword evidence="6 10" id="KW-0547">Nucleotide-binding</keyword>
<dbReference type="PROSITE" id="PS00111">
    <property type="entry name" value="PGLYCERATE_KINASE"/>
    <property type="match status" value="1"/>
</dbReference>
<keyword evidence="10" id="KW-0963">Cytoplasm</keyword>
<evidence type="ECO:0000313" key="12">
    <source>
        <dbReference type="EMBL" id="MEW9266770.1"/>
    </source>
</evidence>
<dbReference type="Gene3D" id="3.40.50.1260">
    <property type="entry name" value="Phosphoglycerate kinase, N-terminal domain"/>
    <property type="match status" value="2"/>
</dbReference>
<feature type="binding site" evidence="10">
    <location>
        <begin position="24"/>
        <end position="26"/>
    </location>
    <ligand>
        <name>substrate</name>
    </ligand>
</feature>
<dbReference type="SUPFAM" id="SSF53748">
    <property type="entry name" value="Phosphoglycerate kinase"/>
    <property type="match status" value="1"/>
</dbReference>
<keyword evidence="8 10" id="KW-0067">ATP-binding</keyword>
<evidence type="ECO:0000256" key="3">
    <source>
        <dbReference type="ARBA" id="ARBA00013061"/>
    </source>
</evidence>
<feature type="binding site" evidence="10">
    <location>
        <begin position="369"/>
        <end position="372"/>
    </location>
    <ligand>
        <name>ATP</name>
        <dbReference type="ChEBI" id="CHEBI:30616"/>
    </ligand>
</feature>
<feature type="binding site" evidence="10">
    <location>
        <begin position="66"/>
        <end position="69"/>
    </location>
    <ligand>
        <name>substrate</name>
    </ligand>
</feature>
<evidence type="ECO:0000256" key="8">
    <source>
        <dbReference type="ARBA" id="ARBA00022840"/>
    </source>
</evidence>
<dbReference type="Proteomes" id="UP001555826">
    <property type="component" value="Unassembled WGS sequence"/>
</dbReference>
<comment type="catalytic activity">
    <reaction evidence="1 10 11">
        <text>(2R)-3-phosphoglycerate + ATP = (2R)-3-phospho-glyceroyl phosphate + ADP</text>
        <dbReference type="Rhea" id="RHEA:14801"/>
        <dbReference type="ChEBI" id="CHEBI:30616"/>
        <dbReference type="ChEBI" id="CHEBI:57604"/>
        <dbReference type="ChEBI" id="CHEBI:58272"/>
        <dbReference type="ChEBI" id="CHEBI:456216"/>
        <dbReference type="EC" id="2.7.2.3"/>
    </reaction>
</comment>
<organism evidence="12 13">
    <name type="scientific">Kineococcus endophyticus</name>
    <dbReference type="NCBI Taxonomy" id="1181883"/>
    <lineage>
        <taxon>Bacteria</taxon>
        <taxon>Bacillati</taxon>
        <taxon>Actinomycetota</taxon>
        <taxon>Actinomycetes</taxon>
        <taxon>Kineosporiales</taxon>
        <taxon>Kineosporiaceae</taxon>
        <taxon>Kineococcus</taxon>
    </lineage>
</organism>
<keyword evidence="9 10" id="KW-0324">Glycolysis</keyword>
<dbReference type="InterPro" id="IPR036043">
    <property type="entry name" value="Phosphoglycerate_kinase_sf"/>
</dbReference>
<evidence type="ECO:0000256" key="11">
    <source>
        <dbReference type="RuleBase" id="RU000532"/>
    </source>
</evidence>
<feature type="binding site" evidence="10">
    <location>
        <position position="43"/>
    </location>
    <ligand>
        <name>substrate</name>
    </ligand>
</feature>
<evidence type="ECO:0000313" key="13">
    <source>
        <dbReference type="Proteomes" id="UP001555826"/>
    </source>
</evidence>
<keyword evidence="13" id="KW-1185">Reference proteome</keyword>
<dbReference type="EC" id="2.7.2.3" evidence="3 10"/>
<comment type="subunit">
    <text evidence="10">Monomer.</text>
</comment>
<evidence type="ECO:0000256" key="9">
    <source>
        <dbReference type="ARBA" id="ARBA00023152"/>
    </source>
</evidence>
<evidence type="ECO:0000256" key="2">
    <source>
        <dbReference type="ARBA" id="ARBA00004838"/>
    </source>
</evidence>
<comment type="caution">
    <text evidence="12">The sequence shown here is derived from an EMBL/GenBank/DDBJ whole genome shotgun (WGS) entry which is preliminary data.</text>
</comment>
<dbReference type="PANTHER" id="PTHR11406">
    <property type="entry name" value="PHOSPHOGLYCERATE KINASE"/>
    <property type="match status" value="1"/>
</dbReference>
<dbReference type="InterPro" id="IPR001576">
    <property type="entry name" value="Phosphoglycerate_kinase"/>
</dbReference>
<name>A0ABV3PB90_9ACTN</name>
<reference evidence="12 13" key="1">
    <citation type="submission" date="2024-07" db="EMBL/GenBank/DDBJ databases">
        <authorList>
            <person name="Thanompreechachai J."/>
            <person name="Duangmal K."/>
        </authorList>
    </citation>
    <scope>NUCLEOTIDE SEQUENCE [LARGE SCALE GENOMIC DNA]</scope>
    <source>
        <strain evidence="12 13">KCTC 19886</strain>
    </source>
</reference>
<evidence type="ECO:0000256" key="4">
    <source>
        <dbReference type="ARBA" id="ARBA00016471"/>
    </source>
</evidence>
<feature type="binding site" evidence="10">
    <location>
        <position position="213"/>
    </location>
    <ligand>
        <name>ATP</name>
        <dbReference type="ChEBI" id="CHEBI:30616"/>
    </ligand>
</feature>
<comment type="subcellular location">
    <subcellularLocation>
        <location evidence="10">Cytoplasm</location>
    </subcellularLocation>
</comment>
<dbReference type="PANTHER" id="PTHR11406:SF23">
    <property type="entry name" value="PHOSPHOGLYCERATE KINASE 1, CHLOROPLASTIC-RELATED"/>
    <property type="match status" value="1"/>
</dbReference>
<dbReference type="GO" id="GO:0004618">
    <property type="term" value="F:phosphoglycerate kinase activity"/>
    <property type="evidence" value="ECO:0007669"/>
    <property type="project" value="UniProtKB-EC"/>
</dbReference>
<dbReference type="EMBL" id="JBFNQN010000013">
    <property type="protein sequence ID" value="MEW9266770.1"/>
    <property type="molecule type" value="Genomic_DNA"/>
</dbReference>